<proteinExistence type="predicted"/>
<dbReference type="Proteomes" id="UP000658127">
    <property type="component" value="Unassembled WGS sequence"/>
</dbReference>
<dbReference type="Gene3D" id="3.30.1310.10">
    <property type="entry name" value="Nucleoid-associated protein YbaB-like domain"/>
    <property type="match status" value="1"/>
</dbReference>
<reference evidence="3" key="1">
    <citation type="journal article" date="2019" name="Int. J. Syst. Evol. Microbiol.">
        <title>The Global Catalogue of Microorganisms (GCM) 10K type strain sequencing project: providing services to taxonomists for standard genome sequencing and annotation.</title>
        <authorList>
            <consortium name="The Broad Institute Genomics Platform"/>
            <consortium name="The Broad Institute Genome Sequencing Center for Infectious Disease"/>
            <person name="Wu L."/>
            <person name="Ma J."/>
        </authorList>
    </citation>
    <scope>NUCLEOTIDE SEQUENCE [LARGE SCALE GENOMIC DNA]</scope>
    <source>
        <strain evidence="3">CGMCC 4.7329</strain>
    </source>
</reference>
<evidence type="ECO:0000256" key="1">
    <source>
        <dbReference type="SAM" id="MobiDB-lite"/>
    </source>
</evidence>
<keyword evidence="3" id="KW-1185">Reference proteome</keyword>
<feature type="compositionally biased region" description="Pro residues" evidence="1">
    <location>
        <begin position="123"/>
        <end position="132"/>
    </location>
</feature>
<dbReference type="InterPro" id="IPR004401">
    <property type="entry name" value="YbaB/EbfC"/>
</dbReference>
<dbReference type="Pfam" id="PF02575">
    <property type="entry name" value="YbaB_DNA_bd"/>
    <property type="match status" value="1"/>
</dbReference>
<dbReference type="InterPro" id="IPR036894">
    <property type="entry name" value="YbaB-like_sf"/>
</dbReference>
<protein>
    <recommendedName>
        <fullName evidence="4">YbaB/EbfC DNA-binding family protein</fullName>
    </recommendedName>
</protein>
<accession>A0ABQ2KLP7</accession>
<name>A0ABQ2KLP7_9NOCA</name>
<comment type="caution">
    <text evidence="2">The sequence shown here is derived from an EMBL/GenBank/DDBJ whole genome shotgun (WGS) entry which is preliminary data.</text>
</comment>
<evidence type="ECO:0000313" key="2">
    <source>
        <dbReference type="EMBL" id="GGN85857.1"/>
    </source>
</evidence>
<dbReference type="SUPFAM" id="SSF82607">
    <property type="entry name" value="YbaB-like"/>
    <property type="match status" value="1"/>
</dbReference>
<gene>
    <name evidence="2" type="ORF">GCM10011610_40520</name>
</gene>
<evidence type="ECO:0008006" key="4">
    <source>
        <dbReference type="Google" id="ProtNLM"/>
    </source>
</evidence>
<feature type="region of interest" description="Disordered" evidence="1">
    <location>
        <begin position="112"/>
        <end position="146"/>
    </location>
</feature>
<evidence type="ECO:0000313" key="3">
    <source>
        <dbReference type="Proteomes" id="UP000658127"/>
    </source>
</evidence>
<dbReference type="RefSeq" id="WP_189030501.1">
    <property type="nucleotide sequence ID" value="NZ_BMNE01000004.1"/>
</dbReference>
<organism evidence="2 3">
    <name type="scientific">Nocardia rhizosphaerihabitans</name>
    <dbReference type="NCBI Taxonomy" id="1691570"/>
    <lineage>
        <taxon>Bacteria</taxon>
        <taxon>Bacillati</taxon>
        <taxon>Actinomycetota</taxon>
        <taxon>Actinomycetes</taxon>
        <taxon>Mycobacteriales</taxon>
        <taxon>Nocardiaceae</taxon>
        <taxon>Nocardia</taxon>
    </lineage>
</organism>
<sequence length="160" mass="17320">MANEAARARLEELADTVREGMDAIARAQQEQAQLTATATAAAGRVSVVVNAENVVIQVRFSDNIDDLSYPEIARAVTAATQDAAAAMHRKTKDLLDTLRSDTARIPRLSEYLPGMPDVHDMIPEPPRAPVTPPSARRREDEPADGTVRFTALSEAAESAW</sequence>
<dbReference type="EMBL" id="BMNE01000004">
    <property type="protein sequence ID" value="GGN85857.1"/>
    <property type="molecule type" value="Genomic_DNA"/>
</dbReference>